<dbReference type="SUPFAM" id="SSF48403">
    <property type="entry name" value="Ankyrin repeat"/>
    <property type="match status" value="1"/>
</dbReference>
<sequence length="39" mass="4279">ACRHGHVQHLEHLLFYGADMSAQNASGNSALHICALYNQ</sequence>
<comment type="caution">
    <text evidence="1">The sequence shown here is derived from an EMBL/GenBank/DDBJ whole genome shotgun (WGS) entry which is preliminary data.</text>
</comment>
<feature type="non-terminal residue" evidence="1">
    <location>
        <position position="1"/>
    </location>
</feature>
<dbReference type="GO" id="GO:0043197">
    <property type="term" value="C:dendritic spine"/>
    <property type="evidence" value="ECO:0007669"/>
    <property type="project" value="TreeGrafter"/>
</dbReference>
<dbReference type="EMBL" id="CAAE01016102">
    <property type="protein sequence ID" value="CAG13500.1"/>
    <property type="molecule type" value="Genomic_DNA"/>
</dbReference>
<dbReference type="AlphaFoldDB" id="Q4RDN2"/>
<dbReference type="InterPro" id="IPR036770">
    <property type="entry name" value="Ankyrin_rpt-contain_sf"/>
</dbReference>
<protein>
    <submittedName>
        <fullName evidence="1">(spotted green pufferfish) hypothetical protein</fullName>
    </submittedName>
</protein>
<proteinExistence type="predicted"/>
<name>Q4RDN2_TETNG</name>
<dbReference type="Gene3D" id="1.25.40.20">
    <property type="entry name" value="Ankyrin repeat-containing domain"/>
    <property type="match status" value="1"/>
</dbReference>
<feature type="non-terminal residue" evidence="1">
    <location>
        <position position="39"/>
    </location>
</feature>
<dbReference type="PANTHER" id="PTHR24135:SF28">
    <property type="entry name" value="LD13733P"/>
    <property type="match status" value="1"/>
</dbReference>
<dbReference type="InterPro" id="IPR051569">
    <property type="entry name" value="SHANK"/>
</dbReference>
<organism evidence="1">
    <name type="scientific">Tetraodon nigroviridis</name>
    <name type="common">Spotted green pufferfish</name>
    <name type="synonym">Chelonodon nigroviridis</name>
    <dbReference type="NCBI Taxonomy" id="99883"/>
    <lineage>
        <taxon>Eukaryota</taxon>
        <taxon>Metazoa</taxon>
        <taxon>Chordata</taxon>
        <taxon>Craniata</taxon>
        <taxon>Vertebrata</taxon>
        <taxon>Euteleostomi</taxon>
        <taxon>Actinopterygii</taxon>
        <taxon>Neopterygii</taxon>
        <taxon>Teleostei</taxon>
        <taxon>Neoteleostei</taxon>
        <taxon>Acanthomorphata</taxon>
        <taxon>Eupercaria</taxon>
        <taxon>Tetraodontiformes</taxon>
        <taxon>Tetradontoidea</taxon>
        <taxon>Tetraodontidae</taxon>
        <taxon>Tetraodon</taxon>
    </lineage>
</organism>
<dbReference type="GO" id="GO:0014069">
    <property type="term" value="C:postsynaptic density"/>
    <property type="evidence" value="ECO:0007669"/>
    <property type="project" value="TreeGrafter"/>
</dbReference>
<dbReference type="InterPro" id="IPR002110">
    <property type="entry name" value="Ankyrin_rpt"/>
</dbReference>
<dbReference type="OrthoDB" id="445896at2759"/>
<reference evidence="1" key="2">
    <citation type="submission" date="2004-02" db="EMBL/GenBank/DDBJ databases">
        <authorList>
            <consortium name="Genoscope"/>
            <consortium name="Whitehead Institute Centre for Genome Research"/>
        </authorList>
    </citation>
    <scope>NUCLEOTIDE SEQUENCE</scope>
</reference>
<accession>Q4RDN2</accession>
<gene>
    <name evidence="1" type="ORF">GSTENG00038909001</name>
</gene>
<dbReference type="KEGG" id="tng:GSTEN00038909G001"/>
<reference evidence="1" key="1">
    <citation type="journal article" date="2004" name="Nature">
        <title>Genome duplication in the teleost fish Tetraodon nigroviridis reveals the early vertebrate proto-karyotype.</title>
        <authorList>
            <person name="Jaillon O."/>
            <person name="Aury J.-M."/>
            <person name="Brunet F."/>
            <person name="Petit J.-L."/>
            <person name="Stange-Thomann N."/>
            <person name="Mauceli E."/>
            <person name="Bouneau L."/>
            <person name="Fischer C."/>
            <person name="Ozouf-Costaz C."/>
            <person name="Bernot A."/>
            <person name="Nicaud S."/>
            <person name="Jaffe D."/>
            <person name="Fisher S."/>
            <person name="Lutfalla G."/>
            <person name="Dossat C."/>
            <person name="Segurens B."/>
            <person name="Dasilva C."/>
            <person name="Salanoubat M."/>
            <person name="Levy M."/>
            <person name="Boudet N."/>
            <person name="Castellano S."/>
            <person name="Anthouard V."/>
            <person name="Jubin C."/>
            <person name="Castelli V."/>
            <person name="Katinka M."/>
            <person name="Vacherie B."/>
            <person name="Biemont C."/>
            <person name="Skalli Z."/>
            <person name="Cattolico L."/>
            <person name="Poulain J."/>
            <person name="De Berardinis V."/>
            <person name="Cruaud C."/>
            <person name="Duprat S."/>
            <person name="Brottier P."/>
            <person name="Coutanceau J.-P."/>
            <person name="Gouzy J."/>
            <person name="Parra G."/>
            <person name="Lardier G."/>
            <person name="Chapple C."/>
            <person name="McKernan K.J."/>
            <person name="McEwan P."/>
            <person name="Bosak S."/>
            <person name="Kellis M."/>
            <person name="Volff J.-N."/>
            <person name="Guigo R."/>
            <person name="Zody M.C."/>
            <person name="Mesirov J."/>
            <person name="Lindblad-Toh K."/>
            <person name="Birren B."/>
            <person name="Nusbaum C."/>
            <person name="Kahn D."/>
            <person name="Robinson-Rechavi M."/>
            <person name="Laudet V."/>
            <person name="Schachter V."/>
            <person name="Quetier F."/>
            <person name="Saurin W."/>
            <person name="Scarpelli C."/>
            <person name="Wincker P."/>
            <person name="Lander E.S."/>
            <person name="Weissenbach J."/>
            <person name="Roest Crollius H."/>
        </authorList>
    </citation>
    <scope>NUCLEOTIDE SEQUENCE [LARGE SCALE GENOMIC DNA]</scope>
</reference>
<dbReference type="GO" id="GO:0030160">
    <property type="term" value="F:synaptic receptor adaptor activity"/>
    <property type="evidence" value="ECO:0007669"/>
    <property type="project" value="TreeGrafter"/>
</dbReference>
<dbReference type="GO" id="GO:0045211">
    <property type="term" value="C:postsynaptic membrane"/>
    <property type="evidence" value="ECO:0007669"/>
    <property type="project" value="TreeGrafter"/>
</dbReference>
<dbReference type="Pfam" id="PF13637">
    <property type="entry name" value="Ank_4"/>
    <property type="match status" value="1"/>
</dbReference>
<dbReference type="GO" id="GO:0035255">
    <property type="term" value="F:ionotropic glutamate receptor binding"/>
    <property type="evidence" value="ECO:0007669"/>
    <property type="project" value="TreeGrafter"/>
</dbReference>
<dbReference type="PANTHER" id="PTHR24135">
    <property type="entry name" value="SH3 AND MULTIPLE ANKYRIN REPEAT DOMAINS PROTEIN"/>
    <property type="match status" value="1"/>
</dbReference>
<evidence type="ECO:0000313" key="1">
    <source>
        <dbReference type="EMBL" id="CAG13500.1"/>
    </source>
</evidence>